<evidence type="ECO:0000313" key="3">
    <source>
        <dbReference type="Proteomes" id="UP000052982"/>
    </source>
</evidence>
<sequence length="194" mass="20546">MTARTGHRGPRRRSPARAAAITLGAAVPVAVAVAIWVTGRHHSPQYTTSLFGAQGAAAVTLKARLGSALFGLALVQLLLALWMYERLPGLRAAPRRVRTSHRAVGWAAFLLSVPIAYHCVRTYGVETTSTRVFLHSVAGCALYGAFVAKVLVVHSRRLPGWLLPAAGSALFGAIGLLWYSAALWALNGFAAPGL</sequence>
<protein>
    <recommendedName>
        <fullName evidence="4">Ferric oxidoreductase domain-containing protein</fullName>
    </recommendedName>
</protein>
<feature type="transmembrane region" description="Helical" evidence="1">
    <location>
        <begin position="132"/>
        <end position="152"/>
    </location>
</feature>
<feature type="transmembrane region" description="Helical" evidence="1">
    <location>
        <begin position="103"/>
        <end position="120"/>
    </location>
</feature>
<keyword evidence="1" id="KW-0472">Membrane</keyword>
<feature type="transmembrane region" description="Helical" evidence="1">
    <location>
        <begin position="59"/>
        <end position="82"/>
    </location>
</feature>
<evidence type="ECO:0008006" key="4">
    <source>
        <dbReference type="Google" id="ProtNLM"/>
    </source>
</evidence>
<dbReference type="EMBL" id="LMWW01000027">
    <property type="protein sequence ID" value="KUN82864.1"/>
    <property type="molecule type" value="Genomic_DNA"/>
</dbReference>
<feature type="transmembrane region" description="Helical" evidence="1">
    <location>
        <begin position="20"/>
        <end position="39"/>
    </location>
</feature>
<gene>
    <name evidence="2" type="ORF">AQJ64_17965</name>
</gene>
<dbReference type="RefSeq" id="WP_055635734.1">
    <property type="nucleotide sequence ID" value="NZ_KQ948768.1"/>
</dbReference>
<dbReference type="Proteomes" id="UP000052982">
    <property type="component" value="Unassembled WGS sequence"/>
</dbReference>
<evidence type="ECO:0000313" key="2">
    <source>
        <dbReference type="EMBL" id="KUN82864.1"/>
    </source>
</evidence>
<accession>A0A101SZQ8</accession>
<keyword evidence="3" id="KW-1185">Reference proteome</keyword>
<dbReference type="InterPro" id="IPR045382">
    <property type="entry name" value="DUF6529"/>
</dbReference>
<proteinExistence type="predicted"/>
<organism evidence="2 3">
    <name type="scientific">Streptomyces griseoruber</name>
    <dbReference type="NCBI Taxonomy" id="1943"/>
    <lineage>
        <taxon>Bacteria</taxon>
        <taxon>Bacillati</taxon>
        <taxon>Actinomycetota</taxon>
        <taxon>Actinomycetes</taxon>
        <taxon>Kitasatosporales</taxon>
        <taxon>Streptomycetaceae</taxon>
        <taxon>Streptomyces</taxon>
    </lineage>
</organism>
<name>A0A101SZQ8_9ACTN</name>
<dbReference type="Pfam" id="PF20139">
    <property type="entry name" value="DUF6529"/>
    <property type="match status" value="1"/>
</dbReference>
<dbReference type="AlphaFoldDB" id="A0A101SZQ8"/>
<comment type="caution">
    <text evidence="2">The sequence shown here is derived from an EMBL/GenBank/DDBJ whole genome shotgun (WGS) entry which is preliminary data.</text>
</comment>
<keyword evidence="1" id="KW-1133">Transmembrane helix</keyword>
<feature type="transmembrane region" description="Helical" evidence="1">
    <location>
        <begin position="161"/>
        <end position="186"/>
    </location>
</feature>
<keyword evidence="1" id="KW-0812">Transmembrane</keyword>
<dbReference type="OrthoDB" id="8774535at2"/>
<evidence type="ECO:0000256" key="1">
    <source>
        <dbReference type="SAM" id="Phobius"/>
    </source>
</evidence>
<reference evidence="2 3" key="1">
    <citation type="submission" date="2015-10" db="EMBL/GenBank/DDBJ databases">
        <title>Draft genome sequence of Streptomyces griseoruber DSM 40281, type strain for the species Streptomyces griseoruber.</title>
        <authorList>
            <person name="Ruckert C."/>
            <person name="Winkler A."/>
            <person name="Kalinowski J."/>
            <person name="Kampfer P."/>
            <person name="Glaeser S."/>
        </authorList>
    </citation>
    <scope>NUCLEOTIDE SEQUENCE [LARGE SCALE GENOMIC DNA]</scope>
    <source>
        <strain evidence="2 3">DSM 40281</strain>
    </source>
</reference>
<dbReference type="STRING" id="1943.AQJ64_17965"/>